<protein>
    <recommendedName>
        <fullName evidence="2">DUF7779 domain-containing protein</fullName>
    </recommendedName>
</protein>
<evidence type="ECO:0000313" key="4">
    <source>
        <dbReference type="Proteomes" id="UP000293823"/>
    </source>
</evidence>
<feature type="domain" description="DUF7779" evidence="2">
    <location>
        <begin position="49"/>
        <end position="135"/>
    </location>
</feature>
<dbReference type="Pfam" id="PF25000">
    <property type="entry name" value="DUF7779"/>
    <property type="match status" value="1"/>
</dbReference>
<dbReference type="EMBL" id="PEJP01000002">
    <property type="protein sequence ID" value="RYO72945.1"/>
    <property type="molecule type" value="Genomic_DNA"/>
</dbReference>
<dbReference type="OrthoDB" id="20872at2759"/>
<dbReference type="SUPFAM" id="SSF48452">
    <property type="entry name" value="TPR-like"/>
    <property type="match status" value="1"/>
</dbReference>
<dbReference type="Pfam" id="PF13374">
    <property type="entry name" value="TPR_10"/>
    <property type="match status" value="1"/>
</dbReference>
<feature type="compositionally biased region" description="Basic and acidic residues" evidence="1">
    <location>
        <begin position="340"/>
        <end position="351"/>
    </location>
</feature>
<dbReference type="Gene3D" id="1.25.40.10">
    <property type="entry name" value="Tetratricopeptide repeat domain"/>
    <property type="match status" value="1"/>
</dbReference>
<keyword evidence="4" id="KW-1185">Reference proteome</keyword>
<feature type="region of interest" description="Disordered" evidence="1">
    <location>
        <begin position="330"/>
        <end position="357"/>
    </location>
</feature>
<dbReference type="InterPro" id="IPR056681">
    <property type="entry name" value="DUF7779"/>
</dbReference>
<dbReference type="InterPro" id="IPR053137">
    <property type="entry name" value="NLR-like"/>
</dbReference>
<name>A0A4Q4SPT8_9PLEO</name>
<sequence length="357" mass="40470">MTIAGYLVEFRKDSKKRERLLKRDAGELRRDESASNLVVTTWQMSFEQIQRERRSAAELLSLMSFFNPQGIPESVLQGHTRAIARAAKLGDDEDADSAFDEDLDTLQAYSLVSTTADGEAFEMHALVQFCTRVWLSSCGDAEQWEQRFVALMAQELPNGEHENWAKCQQLLPHVEPLFSTQPAGERALKAWAQVLTNAAWYLWERAGYTVAQQIVAKAIAAREKALGREDQLTLESIEMLALVLLWQGKYSEAETLNRRALEGREKLGQDHPETLTFVNNLAYLLHTLRWYPEAAELYKRPCDGRTQQLGTHHPHTTATRNNFAAMQQQAMEARVAQGEGRNRGTVDERSTPRSPHS</sequence>
<dbReference type="PANTHER" id="PTHR46082">
    <property type="entry name" value="ATP/GTP-BINDING PROTEIN-RELATED"/>
    <property type="match status" value="1"/>
</dbReference>
<accession>A0A4Q4SPT8</accession>
<dbReference type="AlphaFoldDB" id="A0A4Q4SPT8"/>
<dbReference type="Proteomes" id="UP000293823">
    <property type="component" value="Unassembled WGS sequence"/>
</dbReference>
<dbReference type="InterPro" id="IPR011990">
    <property type="entry name" value="TPR-like_helical_dom_sf"/>
</dbReference>
<dbReference type="Pfam" id="PF13424">
    <property type="entry name" value="TPR_12"/>
    <property type="match status" value="1"/>
</dbReference>
<evidence type="ECO:0000256" key="1">
    <source>
        <dbReference type="SAM" id="MobiDB-lite"/>
    </source>
</evidence>
<evidence type="ECO:0000259" key="2">
    <source>
        <dbReference type="Pfam" id="PF25000"/>
    </source>
</evidence>
<proteinExistence type="predicted"/>
<comment type="caution">
    <text evidence="3">The sequence shown here is derived from an EMBL/GenBank/DDBJ whole genome shotgun (WGS) entry which is preliminary data.</text>
</comment>
<gene>
    <name evidence="3" type="ORF">AA0113_g802</name>
</gene>
<dbReference type="PANTHER" id="PTHR46082:SF6">
    <property type="entry name" value="AAA+ ATPASE DOMAIN-CONTAINING PROTEIN-RELATED"/>
    <property type="match status" value="1"/>
</dbReference>
<organism evidence="3 4">
    <name type="scientific">Alternaria arborescens</name>
    <dbReference type="NCBI Taxonomy" id="156630"/>
    <lineage>
        <taxon>Eukaryota</taxon>
        <taxon>Fungi</taxon>
        <taxon>Dikarya</taxon>
        <taxon>Ascomycota</taxon>
        <taxon>Pezizomycotina</taxon>
        <taxon>Dothideomycetes</taxon>
        <taxon>Pleosporomycetidae</taxon>
        <taxon>Pleosporales</taxon>
        <taxon>Pleosporineae</taxon>
        <taxon>Pleosporaceae</taxon>
        <taxon>Alternaria</taxon>
        <taxon>Alternaria sect. Alternaria</taxon>
    </lineage>
</organism>
<evidence type="ECO:0000313" key="3">
    <source>
        <dbReference type="EMBL" id="RYO72945.1"/>
    </source>
</evidence>
<reference evidence="4" key="1">
    <citation type="journal article" date="2019" name="bioRxiv">
        <title>Genomics, evolutionary history and diagnostics of the Alternaria alternata species group including apple and Asian pear pathotypes.</title>
        <authorList>
            <person name="Armitage A.D."/>
            <person name="Cockerton H.M."/>
            <person name="Sreenivasaprasad S."/>
            <person name="Woodhall J.W."/>
            <person name="Lane C.R."/>
            <person name="Harrison R.J."/>
            <person name="Clarkson J.P."/>
        </authorList>
    </citation>
    <scope>NUCLEOTIDE SEQUENCE [LARGE SCALE GENOMIC DNA]</scope>
    <source>
        <strain evidence="4">RGR 97.0016</strain>
    </source>
</reference>